<evidence type="ECO:0000256" key="1">
    <source>
        <dbReference type="SAM" id="MobiDB-lite"/>
    </source>
</evidence>
<dbReference type="Pfam" id="PF00561">
    <property type="entry name" value="Abhydrolase_1"/>
    <property type="match status" value="1"/>
</dbReference>
<accession>A0A849AEC3</accession>
<name>A0A849AEC3_9MICO</name>
<dbReference type="AlphaFoldDB" id="A0A849AEC3"/>
<dbReference type="SUPFAM" id="SSF53474">
    <property type="entry name" value="alpha/beta-Hydrolases"/>
    <property type="match status" value="1"/>
</dbReference>
<dbReference type="InterPro" id="IPR000073">
    <property type="entry name" value="AB_hydrolase_1"/>
</dbReference>
<organism evidence="3 4">
    <name type="scientific">Flexivirga aerilata</name>
    <dbReference type="NCBI Taxonomy" id="1656889"/>
    <lineage>
        <taxon>Bacteria</taxon>
        <taxon>Bacillati</taxon>
        <taxon>Actinomycetota</taxon>
        <taxon>Actinomycetes</taxon>
        <taxon>Micrococcales</taxon>
        <taxon>Dermacoccaceae</taxon>
        <taxon>Flexivirga</taxon>
    </lineage>
</organism>
<dbReference type="EMBL" id="JABENB010000001">
    <property type="protein sequence ID" value="NNG38153.1"/>
    <property type="molecule type" value="Genomic_DNA"/>
</dbReference>
<dbReference type="PANTHER" id="PTHR46438">
    <property type="entry name" value="ALPHA/BETA-HYDROLASES SUPERFAMILY PROTEIN"/>
    <property type="match status" value="1"/>
</dbReference>
<reference evidence="3 4" key="1">
    <citation type="submission" date="2020-05" db="EMBL/GenBank/DDBJ databases">
        <title>Flexivirga sp. ID2601S isolated from air conditioner.</title>
        <authorList>
            <person name="Kim D.H."/>
        </authorList>
    </citation>
    <scope>NUCLEOTIDE SEQUENCE [LARGE SCALE GENOMIC DNA]</scope>
    <source>
        <strain evidence="3 4">ID2601S</strain>
    </source>
</reference>
<dbReference type="Proteomes" id="UP000557772">
    <property type="component" value="Unassembled WGS sequence"/>
</dbReference>
<gene>
    <name evidence="3" type="ORF">HJ588_02550</name>
</gene>
<dbReference type="Gene3D" id="3.40.50.1820">
    <property type="entry name" value="alpha/beta hydrolase"/>
    <property type="match status" value="1"/>
</dbReference>
<feature type="domain" description="AB hydrolase-1" evidence="2">
    <location>
        <begin position="30"/>
        <end position="280"/>
    </location>
</feature>
<dbReference type="InterPro" id="IPR029058">
    <property type="entry name" value="AB_hydrolase_fold"/>
</dbReference>
<evidence type="ECO:0000259" key="2">
    <source>
        <dbReference type="Pfam" id="PF00561"/>
    </source>
</evidence>
<protein>
    <submittedName>
        <fullName evidence="3">Alpha/beta hydrolase</fullName>
    </submittedName>
</protein>
<evidence type="ECO:0000313" key="4">
    <source>
        <dbReference type="Proteomes" id="UP000557772"/>
    </source>
</evidence>
<keyword evidence="3" id="KW-0378">Hydrolase</keyword>
<comment type="caution">
    <text evidence="3">The sequence shown here is derived from an EMBL/GenBank/DDBJ whole genome shotgun (WGS) entry which is preliminary data.</text>
</comment>
<feature type="compositionally biased region" description="Low complexity" evidence="1">
    <location>
        <begin position="304"/>
        <end position="332"/>
    </location>
</feature>
<proteinExistence type="predicted"/>
<dbReference type="PANTHER" id="PTHR46438:SF11">
    <property type="entry name" value="LIPASE-RELATED"/>
    <property type="match status" value="1"/>
</dbReference>
<evidence type="ECO:0000313" key="3">
    <source>
        <dbReference type="EMBL" id="NNG38153.1"/>
    </source>
</evidence>
<keyword evidence="4" id="KW-1185">Reference proteome</keyword>
<dbReference type="GO" id="GO:0016787">
    <property type="term" value="F:hydrolase activity"/>
    <property type="evidence" value="ECO:0007669"/>
    <property type="project" value="UniProtKB-KW"/>
</dbReference>
<feature type="region of interest" description="Disordered" evidence="1">
    <location>
        <begin position="300"/>
        <end position="332"/>
    </location>
</feature>
<sequence>MTTAQPRDRFVELDGTRVHYVTVAGPEDGPTFVLVHGLGGSWANWADVMPLLAERGRVIALDLGGHGMTRVAPALAKVPANLRLLQRFVQTVCDRPAIVAGNSMGGLLTAKLAAADKRAVAGAVLIDPAIPISPTKRPHPLVAVGFGIYATPGLGPRFLADQAKRASLEQQVRGVLKLVTSDIKRVSPELFKLHLDGAAQRREEVPDGDAQFLAAAKSVLWEITRRGKYAATMNKILQPVLLLHGARDKLVSVRAAQGLAAAHPQWTYVEGAAQGHTPMLDYPEWVADNMLRWLDQHPEMARRASAPSTAGPAATPTASPAATPTEAPSAGG</sequence>
<dbReference type="RefSeq" id="WP_171151649.1">
    <property type="nucleotide sequence ID" value="NZ_JABENB010000001.1"/>
</dbReference>